<dbReference type="PROSITE" id="PS01131">
    <property type="entry name" value="RRNA_A_DIMETH"/>
    <property type="match status" value="1"/>
</dbReference>
<dbReference type="GO" id="GO:0052908">
    <property type="term" value="F:16S rRNA (adenine(1518)-N(6)/adenine(1519)-N(6))-dimethyltransferase activity"/>
    <property type="evidence" value="ECO:0007669"/>
    <property type="project" value="UniProtKB-EC"/>
</dbReference>
<evidence type="ECO:0000256" key="2">
    <source>
        <dbReference type="ARBA" id="ARBA00022552"/>
    </source>
</evidence>
<dbReference type="Gene3D" id="1.10.8.100">
    <property type="entry name" value="Ribosomal RNA adenine dimethylase-like, domain 2"/>
    <property type="match status" value="1"/>
</dbReference>
<comment type="catalytic activity">
    <reaction evidence="7">
        <text>adenosine(1518)/adenosine(1519) in 16S rRNA + 4 S-adenosyl-L-methionine = N(6)-dimethyladenosine(1518)/N(6)-dimethyladenosine(1519) in 16S rRNA + 4 S-adenosyl-L-homocysteine + 4 H(+)</text>
        <dbReference type="Rhea" id="RHEA:19609"/>
        <dbReference type="Rhea" id="RHEA-COMP:10232"/>
        <dbReference type="Rhea" id="RHEA-COMP:10233"/>
        <dbReference type="ChEBI" id="CHEBI:15378"/>
        <dbReference type="ChEBI" id="CHEBI:57856"/>
        <dbReference type="ChEBI" id="CHEBI:59789"/>
        <dbReference type="ChEBI" id="CHEBI:74411"/>
        <dbReference type="ChEBI" id="CHEBI:74493"/>
        <dbReference type="EC" id="2.1.1.182"/>
    </reaction>
</comment>
<feature type="binding site" evidence="7 8">
    <location>
        <position position="34"/>
    </location>
    <ligand>
        <name>S-adenosyl-L-methionine</name>
        <dbReference type="ChEBI" id="CHEBI:59789"/>
    </ligand>
</feature>
<feature type="region of interest" description="Disordered" evidence="9">
    <location>
        <begin position="1"/>
        <end position="23"/>
    </location>
</feature>
<dbReference type="NCBIfam" id="TIGR00755">
    <property type="entry name" value="ksgA"/>
    <property type="match status" value="1"/>
</dbReference>
<dbReference type="GO" id="GO:0005737">
    <property type="term" value="C:cytoplasm"/>
    <property type="evidence" value="ECO:0007669"/>
    <property type="project" value="UniProtKB-SubCell"/>
</dbReference>
<evidence type="ECO:0000313" key="12">
    <source>
        <dbReference type="Proteomes" id="UP000739538"/>
    </source>
</evidence>
<dbReference type="InterPro" id="IPR020596">
    <property type="entry name" value="rRNA_Ade_Mease_Trfase_CS"/>
</dbReference>
<dbReference type="InterPro" id="IPR023165">
    <property type="entry name" value="rRNA_Ade_diMease-like_C"/>
</dbReference>
<dbReference type="PANTHER" id="PTHR11727">
    <property type="entry name" value="DIMETHYLADENOSINE TRANSFERASE"/>
    <property type="match status" value="1"/>
</dbReference>
<dbReference type="Proteomes" id="UP000739538">
    <property type="component" value="Unassembled WGS sequence"/>
</dbReference>
<keyword evidence="1 7" id="KW-0963">Cytoplasm</keyword>
<evidence type="ECO:0000256" key="7">
    <source>
        <dbReference type="HAMAP-Rule" id="MF_00607"/>
    </source>
</evidence>
<sequence>MSDERDPDSGGTDLTERQRLEAHGFRPRKRFGQNFLVDPRIPELTVARASWQPADTVLEIGPGSGALTAALLSAGHDVRAIERDRDLVPVLLERFRAEREAGRFGVREGDALEADWTADLPLDRRPWIAGNLPYSITTPLLLRAFSYRDVFAGAVFMLQREYGDRLLAAPGSKTYGSITVWTRAHAEVRSVLKVGRSSFWPRPGVESIVVELAFPETPPFPGDRAVLERVVRASFSQRRKTLTNAMASGLGREKAWVLDVLKHAEVEPEVRAETLGLAEFARITESALAHDL</sequence>
<organism evidence="11 12">
    <name type="scientific">Eiseniibacteriota bacterium</name>
    <dbReference type="NCBI Taxonomy" id="2212470"/>
    <lineage>
        <taxon>Bacteria</taxon>
        <taxon>Candidatus Eiseniibacteriota</taxon>
    </lineage>
</organism>
<dbReference type="InterPro" id="IPR001737">
    <property type="entry name" value="KsgA/Erm"/>
</dbReference>
<dbReference type="InterPro" id="IPR020598">
    <property type="entry name" value="rRNA_Ade_methylase_Trfase_N"/>
</dbReference>
<dbReference type="CDD" id="cd02440">
    <property type="entry name" value="AdoMet_MTases"/>
    <property type="match status" value="1"/>
</dbReference>
<dbReference type="PANTHER" id="PTHR11727:SF7">
    <property type="entry name" value="DIMETHYLADENOSINE TRANSFERASE-RELATED"/>
    <property type="match status" value="1"/>
</dbReference>
<keyword evidence="5 7" id="KW-0949">S-adenosyl-L-methionine</keyword>
<keyword evidence="3 7" id="KW-0489">Methyltransferase</keyword>
<comment type="caution">
    <text evidence="11">The sequence shown here is derived from an EMBL/GenBank/DDBJ whole genome shotgun (WGS) entry which is preliminary data.</text>
</comment>
<dbReference type="EC" id="2.1.1.182" evidence="7"/>
<keyword evidence="4 7" id="KW-0808">Transferase</keyword>
<dbReference type="SUPFAM" id="SSF53335">
    <property type="entry name" value="S-adenosyl-L-methionine-dependent methyltransferases"/>
    <property type="match status" value="1"/>
</dbReference>
<feature type="binding site" evidence="7 8">
    <location>
        <position position="82"/>
    </location>
    <ligand>
        <name>S-adenosyl-L-methionine</name>
        <dbReference type="ChEBI" id="CHEBI:59789"/>
    </ligand>
</feature>
<dbReference type="SMART" id="SM00650">
    <property type="entry name" value="rADc"/>
    <property type="match status" value="1"/>
</dbReference>
<evidence type="ECO:0000256" key="4">
    <source>
        <dbReference type="ARBA" id="ARBA00022679"/>
    </source>
</evidence>
<evidence type="ECO:0000256" key="9">
    <source>
        <dbReference type="SAM" id="MobiDB-lite"/>
    </source>
</evidence>
<comment type="function">
    <text evidence="7">Specifically dimethylates two adjacent adenosines (A1518 and A1519) in the loop of a conserved hairpin near the 3'-end of 16S rRNA in the 30S particle. May play a critical role in biogenesis of 30S subunits.</text>
</comment>
<dbReference type="Pfam" id="PF00398">
    <property type="entry name" value="RrnaAD"/>
    <property type="match status" value="1"/>
</dbReference>
<feature type="domain" description="Ribosomal RNA adenine methylase transferase N-terminal" evidence="10">
    <location>
        <begin position="41"/>
        <end position="216"/>
    </location>
</feature>
<evidence type="ECO:0000256" key="6">
    <source>
        <dbReference type="ARBA" id="ARBA00022884"/>
    </source>
</evidence>
<evidence type="ECO:0000256" key="1">
    <source>
        <dbReference type="ARBA" id="ARBA00022490"/>
    </source>
</evidence>
<gene>
    <name evidence="7 11" type="primary">rsmA</name>
    <name evidence="7" type="synonym">ksgA</name>
    <name evidence="11" type="ORF">KDA27_00965</name>
</gene>
<protein>
    <recommendedName>
        <fullName evidence="7">Ribosomal RNA small subunit methyltransferase A</fullName>
        <ecNumber evidence="7">2.1.1.182</ecNumber>
    </recommendedName>
    <alternativeName>
        <fullName evidence="7">16S rRNA (adenine(1518)-N(6)/adenine(1519)-N(6))-dimethyltransferase</fullName>
    </alternativeName>
    <alternativeName>
        <fullName evidence="7">16S rRNA dimethyladenosine transferase</fullName>
    </alternativeName>
    <alternativeName>
        <fullName evidence="7">16S rRNA dimethylase</fullName>
    </alternativeName>
    <alternativeName>
        <fullName evidence="7">S-adenosylmethionine-6-N', N'-adenosyl(rRNA) dimethyltransferase</fullName>
    </alternativeName>
</protein>
<feature type="binding site" evidence="7 8">
    <location>
        <position position="61"/>
    </location>
    <ligand>
        <name>S-adenosyl-L-methionine</name>
        <dbReference type="ChEBI" id="CHEBI:59789"/>
    </ligand>
</feature>
<dbReference type="Gene3D" id="3.40.50.150">
    <property type="entry name" value="Vaccinia Virus protein VP39"/>
    <property type="match status" value="1"/>
</dbReference>
<dbReference type="PROSITE" id="PS51689">
    <property type="entry name" value="SAM_RNA_A_N6_MT"/>
    <property type="match status" value="1"/>
</dbReference>
<feature type="binding site" evidence="7 8">
    <location>
        <position position="131"/>
    </location>
    <ligand>
        <name>S-adenosyl-L-methionine</name>
        <dbReference type="ChEBI" id="CHEBI:59789"/>
    </ligand>
</feature>
<comment type="subcellular location">
    <subcellularLocation>
        <location evidence="7">Cytoplasm</location>
    </subcellularLocation>
</comment>
<reference evidence="11" key="1">
    <citation type="submission" date="2020-04" db="EMBL/GenBank/DDBJ databases">
        <authorList>
            <person name="Zhang T."/>
        </authorList>
    </citation>
    <scope>NUCLEOTIDE SEQUENCE</scope>
    <source>
        <strain evidence="11">HKST-UBA02</strain>
    </source>
</reference>
<dbReference type="EMBL" id="JAGQHS010000002">
    <property type="protein sequence ID" value="MCA9754343.1"/>
    <property type="molecule type" value="Genomic_DNA"/>
</dbReference>
<dbReference type="HAMAP" id="MF_00607">
    <property type="entry name" value="16SrRNA_methyltr_A"/>
    <property type="match status" value="1"/>
</dbReference>
<keyword evidence="6 7" id="KW-0694">RNA-binding</keyword>
<accession>A0A956SDI5</accession>
<dbReference type="InterPro" id="IPR011530">
    <property type="entry name" value="rRNA_adenine_dimethylase"/>
</dbReference>
<feature type="binding site" evidence="7 8">
    <location>
        <position position="110"/>
    </location>
    <ligand>
        <name>S-adenosyl-L-methionine</name>
        <dbReference type="ChEBI" id="CHEBI:59789"/>
    </ligand>
</feature>
<feature type="compositionally biased region" description="Basic and acidic residues" evidence="9">
    <location>
        <begin position="14"/>
        <end position="23"/>
    </location>
</feature>
<dbReference type="GO" id="GO:0003723">
    <property type="term" value="F:RNA binding"/>
    <property type="evidence" value="ECO:0007669"/>
    <property type="project" value="UniProtKB-UniRule"/>
</dbReference>
<dbReference type="AlphaFoldDB" id="A0A956SDI5"/>
<evidence type="ECO:0000313" key="11">
    <source>
        <dbReference type="EMBL" id="MCA9754343.1"/>
    </source>
</evidence>
<feature type="binding site" evidence="7 8">
    <location>
        <position position="36"/>
    </location>
    <ligand>
        <name>S-adenosyl-L-methionine</name>
        <dbReference type="ChEBI" id="CHEBI:59789"/>
    </ligand>
</feature>
<proteinExistence type="inferred from homology"/>
<dbReference type="InterPro" id="IPR029063">
    <property type="entry name" value="SAM-dependent_MTases_sf"/>
</dbReference>
<evidence type="ECO:0000256" key="5">
    <source>
        <dbReference type="ARBA" id="ARBA00022691"/>
    </source>
</evidence>
<evidence type="ECO:0000256" key="3">
    <source>
        <dbReference type="ARBA" id="ARBA00022603"/>
    </source>
</evidence>
<comment type="similarity">
    <text evidence="7">Belongs to the class I-like SAM-binding methyltransferase superfamily. rRNA adenine N(6)-methyltransferase family. RsmA subfamily.</text>
</comment>
<evidence type="ECO:0000256" key="8">
    <source>
        <dbReference type="PROSITE-ProRule" id="PRU01026"/>
    </source>
</evidence>
<reference evidence="11" key="2">
    <citation type="journal article" date="2021" name="Microbiome">
        <title>Successional dynamics and alternative stable states in a saline activated sludge microbial community over 9 years.</title>
        <authorList>
            <person name="Wang Y."/>
            <person name="Ye J."/>
            <person name="Ju F."/>
            <person name="Liu L."/>
            <person name="Boyd J.A."/>
            <person name="Deng Y."/>
            <person name="Parks D.H."/>
            <person name="Jiang X."/>
            <person name="Yin X."/>
            <person name="Woodcroft B.J."/>
            <person name="Tyson G.W."/>
            <person name="Hugenholtz P."/>
            <person name="Polz M.F."/>
            <person name="Zhang T."/>
        </authorList>
    </citation>
    <scope>NUCLEOTIDE SEQUENCE</scope>
    <source>
        <strain evidence="11">HKST-UBA02</strain>
    </source>
</reference>
<evidence type="ECO:0000259" key="10">
    <source>
        <dbReference type="SMART" id="SM00650"/>
    </source>
</evidence>
<name>A0A956SDI5_UNCEI</name>
<keyword evidence="2 7" id="KW-0698">rRNA processing</keyword>